<evidence type="ECO:0000256" key="1">
    <source>
        <dbReference type="SAM" id="MobiDB-lite"/>
    </source>
</evidence>
<feature type="region of interest" description="Disordered" evidence="1">
    <location>
        <begin position="42"/>
        <end position="105"/>
    </location>
</feature>
<dbReference type="PANTHER" id="PTHR37540">
    <property type="entry name" value="TRANSCRIPTION FACTOR (ACR-2), PUTATIVE-RELATED-RELATED"/>
    <property type="match status" value="1"/>
</dbReference>
<feature type="compositionally biased region" description="Low complexity" evidence="1">
    <location>
        <begin position="74"/>
        <end position="89"/>
    </location>
</feature>
<dbReference type="PANTHER" id="PTHR37540:SF5">
    <property type="entry name" value="TRANSCRIPTION FACTOR DOMAIN-CONTAINING PROTEIN"/>
    <property type="match status" value="1"/>
</dbReference>
<dbReference type="Proteomes" id="UP000266188">
    <property type="component" value="Unassembled WGS sequence"/>
</dbReference>
<sequence length="591" mass="66068">MPPKEGLGRKRGSIQFVNAWPSSESERLQLENSVRAHVGEWNSRQLLEQGSPSIPPQKRRSSDGRDPSVKVEQYESSSSQPSDEQPSRPLQLTPSGQQSNGLPGSGSWNMRAMAFAFQKYHNNLNDCSPSHILWATEWFNRHRRPTEFIDRLGSSFDPFAVTPYYCCPDALQFAQHYILSVVWPTAIGCPTEPATPTANTTLSSWLSLFLSDKMRIKSGGANDPLVRRSHKLQRVFENETMRLVEEAISDSSRVTGDSVLMAVQCLVFSTTDSNLQFHKETPFQAPLQNLQWISIYGAHHPNPIHRQGLIQLVKLRGGLNNIDLPCLGSMLSNGEILNASISLSRPLFPYVSLKRARNGLPLQALLGFSSEDVNELYGQMRMTGFTEGMADVFQAMYVYMRIVHDYLEGVLLQPDMSLICDQRNKLQHSILSLPQVCELGGVHQLPCQVAFYESCRLGAMIYGVGVIFPIPAQTSPLAQLARLLQAVLEDSYSTGAWEFSHPRIFLFWLLTLGGIAAESSPERVWYVNKLGEAAKHNNFCCWPDLRNTLGLMPWYGPACDKAARVLWSEVELAFGIRPQAGPRCCADTMFG</sequence>
<feature type="compositionally biased region" description="Polar residues" evidence="1">
    <location>
        <begin position="90"/>
        <end position="105"/>
    </location>
</feature>
<reference evidence="3" key="1">
    <citation type="submission" date="2017-02" db="EMBL/GenBank/DDBJ databases">
        <authorList>
            <person name="Tafer H."/>
            <person name="Lopandic K."/>
        </authorList>
    </citation>
    <scope>NUCLEOTIDE SEQUENCE [LARGE SCALE GENOMIC DNA]</scope>
    <source>
        <strain evidence="3">CBS 366.77</strain>
    </source>
</reference>
<feature type="compositionally biased region" description="Basic and acidic residues" evidence="1">
    <location>
        <begin position="60"/>
        <end position="73"/>
    </location>
</feature>
<evidence type="ECO:0000313" key="2">
    <source>
        <dbReference type="EMBL" id="RJE25344.1"/>
    </source>
</evidence>
<organism evidence="2 3">
    <name type="scientific">Aspergillus sclerotialis</name>
    <dbReference type="NCBI Taxonomy" id="2070753"/>
    <lineage>
        <taxon>Eukaryota</taxon>
        <taxon>Fungi</taxon>
        <taxon>Dikarya</taxon>
        <taxon>Ascomycota</taxon>
        <taxon>Pezizomycotina</taxon>
        <taxon>Eurotiomycetes</taxon>
        <taxon>Eurotiomycetidae</taxon>
        <taxon>Eurotiales</taxon>
        <taxon>Aspergillaceae</taxon>
        <taxon>Aspergillus</taxon>
        <taxon>Aspergillus subgen. Polypaecilum</taxon>
    </lineage>
</organism>
<protein>
    <submittedName>
        <fullName evidence="2">Uncharacterized protein</fullName>
    </submittedName>
</protein>
<keyword evidence="3" id="KW-1185">Reference proteome</keyword>
<accession>A0A3A3A102</accession>
<dbReference type="STRING" id="2070753.A0A3A3A102"/>
<name>A0A3A3A102_9EURO</name>
<proteinExistence type="predicted"/>
<feature type="compositionally biased region" description="Polar residues" evidence="1">
    <location>
        <begin position="42"/>
        <end position="52"/>
    </location>
</feature>
<gene>
    <name evidence="2" type="ORF">PHISCL_02307</name>
</gene>
<comment type="caution">
    <text evidence="2">The sequence shown here is derived from an EMBL/GenBank/DDBJ whole genome shotgun (WGS) entry which is preliminary data.</text>
</comment>
<dbReference type="OrthoDB" id="3469466at2759"/>
<dbReference type="AlphaFoldDB" id="A0A3A3A102"/>
<evidence type="ECO:0000313" key="3">
    <source>
        <dbReference type="Proteomes" id="UP000266188"/>
    </source>
</evidence>
<dbReference type="EMBL" id="MVGC01000050">
    <property type="protein sequence ID" value="RJE25344.1"/>
    <property type="molecule type" value="Genomic_DNA"/>
</dbReference>